<evidence type="ECO:0000256" key="7">
    <source>
        <dbReference type="SAM" id="Phobius"/>
    </source>
</evidence>
<evidence type="ECO:0000256" key="4">
    <source>
        <dbReference type="ARBA" id="ARBA00023053"/>
    </source>
</evidence>
<dbReference type="Proteomes" id="UP001321473">
    <property type="component" value="Unassembled WGS sequence"/>
</dbReference>
<evidence type="ECO:0000256" key="1">
    <source>
        <dbReference type="ARBA" id="ARBA00004651"/>
    </source>
</evidence>
<evidence type="ECO:0000313" key="9">
    <source>
        <dbReference type="Proteomes" id="UP001321473"/>
    </source>
</evidence>
<dbReference type="PANTHER" id="PTHR42985:SF39">
    <property type="entry name" value="GH10366P"/>
    <property type="match status" value="1"/>
</dbReference>
<gene>
    <name evidence="8" type="ORF">V5799_001013</name>
</gene>
<keyword evidence="7" id="KW-0472">Membrane</keyword>
<comment type="subcellular location">
    <subcellularLocation>
        <location evidence="1">Cell membrane</location>
        <topology evidence="1">Multi-pass membrane protein</topology>
    </subcellularLocation>
</comment>
<keyword evidence="9" id="KW-1185">Reference proteome</keyword>
<keyword evidence="6" id="KW-0739">Sodium transport</keyword>
<keyword evidence="3" id="KW-1003">Cell membrane</keyword>
<keyword evidence="2" id="KW-0813">Transport</keyword>
<sequence>MADVFMSFIKYASIILLAVKGTVDVGGWHNVFEKNLDTERLQVFEAMWVNLAGVVVLQTVLCYVGLVIFARYSDCDPISVKEVTAADQVTHLYA</sequence>
<dbReference type="PANTHER" id="PTHR42985">
    <property type="entry name" value="SODIUM-COUPLED MONOCARBOXYLATE TRANSPORTER"/>
    <property type="match status" value="1"/>
</dbReference>
<proteinExistence type="predicted"/>
<organism evidence="8 9">
    <name type="scientific">Amblyomma americanum</name>
    <name type="common">Lone star tick</name>
    <dbReference type="NCBI Taxonomy" id="6943"/>
    <lineage>
        <taxon>Eukaryota</taxon>
        <taxon>Metazoa</taxon>
        <taxon>Ecdysozoa</taxon>
        <taxon>Arthropoda</taxon>
        <taxon>Chelicerata</taxon>
        <taxon>Arachnida</taxon>
        <taxon>Acari</taxon>
        <taxon>Parasitiformes</taxon>
        <taxon>Ixodida</taxon>
        <taxon>Ixodoidea</taxon>
        <taxon>Ixodidae</taxon>
        <taxon>Amblyomminae</taxon>
        <taxon>Amblyomma</taxon>
    </lineage>
</organism>
<dbReference type="GO" id="GO:0006814">
    <property type="term" value="P:sodium ion transport"/>
    <property type="evidence" value="ECO:0007669"/>
    <property type="project" value="UniProtKB-KW"/>
</dbReference>
<comment type="caution">
    <text evidence="8">The sequence shown here is derived from an EMBL/GenBank/DDBJ whole genome shotgun (WGS) entry which is preliminary data.</text>
</comment>
<feature type="transmembrane region" description="Helical" evidence="7">
    <location>
        <begin position="47"/>
        <end position="69"/>
    </location>
</feature>
<keyword evidence="7" id="KW-0812">Transmembrane</keyword>
<evidence type="ECO:0000256" key="3">
    <source>
        <dbReference type="ARBA" id="ARBA00022475"/>
    </source>
</evidence>
<evidence type="ECO:0000256" key="5">
    <source>
        <dbReference type="ARBA" id="ARBA00023065"/>
    </source>
</evidence>
<dbReference type="AlphaFoldDB" id="A0AAQ4D1E0"/>
<evidence type="ECO:0000313" key="8">
    <source>
        <dbReference type="EMBL" id="KAK8756280.1"/>
    </source>
</evidence>
<dbReference type="EMBL" id="JARKHS020036353">
    <property type="protein sequence ID" value="KAK8756280.1"/>
    <property type="molecule type" value="Genomic_DNA"/>
</dbReference>
<keyword evidence="4" id="KW-0915">Sodium</keyword>
<accession>A0AAQ4D1E0</accession>
<name>A0AAQ4D1E0_AMBAM</name>
<keyword evidence="7" id="KW-1133">Transmembrane helix</keyword>
<evidence type="ECO:0000256" key="2">
    <source>
        <dbReference type="ARBA" id="ARBA00022448"/>
    </source>
</evidence>
<dbReference type="InterPro" id="IPR051163">
    <property type="entry name" value="Sodium:Solute_Symporter_SSF"/>
</dbReference>
<dbReference type="GO" id="GO:0015293">
    <property type="term" value="F:symporter activity"/>
    <property type="evidence" value="ECO:0007669"/>
    <property type="project" value="TreeGrafter"/>
</dbReference>
<evidence type="ECO:0000256" key="6">
    <source>
        <dbReference type="ARBA" id="ARBA00023201"/>
    </source>
</evidence>
<dbReference type="GO" id="GO:0005886">
    <property type="term" value="C:plasma membrane"/>
    <property type="evidence" value="ECO:0007669"/>
    <property type="project" value="UniProtKB-SubCell"/>
</dbReference>
<keyword evidence="5" id="KW-0406">Ion transport</keyword>
<reference evidence="8 9" key="1">
    <citation type="journal article" date="2023" name="Arcadia Sci">
        <title>De novo assembly of a long-read Amblyomma americanum tick genome.</title>
        <authorList>
            <person name="Chou S."/>
            <person name="Poskanzer K.E."/>
            <person name="Rollins M."/>
            <person name="Thuy-Boun P.S."/>
        </authorList>
    </citation>
    <scope>NUCLEOTIDE SEQUENCE [LARGE SCALE GENOMIC DNA]</scope>
    <source>
        <strain evidence="8">F_SG_1</strain>
        <tissue evidence="8">Salivary glands</tissue>
    </source>
</reference>
<protein>
    <submittedName>
        <fullName evidence="8">Uncharacterized protein</fullName>
    </submittedName>
</protein>